<keyword evidence="4" id="KW-0131">Cell cycle</keyword>
<gene>
    <name evidence="4" type="ORF">Fcan01_03855</name>
</gene>
<dbReference type="InterPro" id="IPR011990">
    <property type="entry name" value="TPR-like_helical_dom_sf"/>
</dbReference>
<evidence type="ECO:0000256" key="1">
    <source>
        <dbReference type="ARBA" id="ARBA00022737"/>
    </source>
</evidence>
<accession>A0A226F3F8</accession>
<sequence>MPPHSLNLDMKTVKKQVVRKYTIADCNLQSTRFSKNCEMTYFDNGEYLRCAFVAEPFSKLCPILRFLRFYSLFLDCEKKRLESMSELTGNLHSLKREHPKAIEYFERALIHPYYLSAWTLMCREFMELKNSNAAIQCYREAGEVNKHDYRPWNGLGQTYDILNMSGYISKRIVKDEAVVLLVQLALKLPGHETREIIGFGWGWNYKCRMSM</sequence>
<evidence type="ECO:0000313" key="4">
    <source>
        <dbReference type="EMBL" id="OXA64313.1"/>
    </source>
</evidence>
<proteinExistence type="predicted"/>
<keyword evidence="5" id="KW-1185">Reference proteome</keyword>
<dbReference type="InterPro" id="IPR007192">
    <property type="entry name" value="APC8"/>
</dbReference>
<evidence type="ECO:0000259" key="3">
    <source>
        <dbReference type="Pfam" id="PF04049"/>
    </source>
</evidence>
<dbReference type="Proteomes" id="UP000198287">
    <property type="component" value="Unassembled WGS sequence"/>
</dbReference>
<keyword evidence="2" id="KW-0802">TPR repeat</keyword>
<dbReference type="GO" id="GO:0005680">
    <property type="term" value="C:anaphase-promoting complex"/>
    <property type="evidence" value="ECO:0007669"/>
    <property type="project" value="InterPro"/>
</dbReference>
<dbReference type="AlphaFoldDB" id="A0A226F3F8"/>
<dbReference type="STRING" id="158441.A0A226F3F8"/>
<dbReference type="PANTHER" id="PTHR12558">
    <property type="entry name" value="CELL DIVISION CYCLE 16,23,27"/>
    <property type="match status" value="1"/>
</dbReference>
<keyword evidence="4" id="KW-0132">Cell division</keyword>
<dbReference type="PANTHER" id="PTHR12558:SF10">
    <property type="entry name" value="CELL DIVISION CYCLE PROTEIN 23 HOMOLOG"/>
    <property type="match status" value="1"/>
</dbReference>
<comment type="caution">
    <text evidence="4">The sequence shown here is derived from an EMBL/GenBank/DDBJ whole genome shotgun (WGS) entry which is preliminary data.</text>
</comment>
<organism evidence="4 5">
    <name type="scientific">Folsomia candida</name>
    <name type="common">Springtail</name>
    <dbReference type="NCBI Taxonomy" id="158441"/>
    <lineage>
        <taxon>Eukaryota</taxon>
        <taxon>Metazoa</taxon>
        <taxon>Ecdysozoa</taxon>
        <taxon>Arthropoda</taxon>
        <taxon>Hexapoda</taxon>
        <taxon>Collembola</taxon>
        <taxon>Entomobryomorpha</taxon>
        <taxon>Isotomoidea</taxon>
        <taxon>Isotomidae</taxon>
        <taxon>Proisotominae</taxon>
        <taxon>Folsomia</taxon>
    </lineage>
</organism>
<dbReference type="GO" id="GO:0045842">
    <property type="term" value="P:positive regulation of mitotic metaphase/anaphase transition"/>
    <property type="evidence" value="ECO:0007669"/>
    <property type="project" value="TreeGrafter"/>
</dbReference>
<evidence type="ECO:0000256" key="2">
    <source>
        <dbReference type="ARBA" id="ARBA00022803"/>
    </source>
</evidence>
<reference evidence="4 5" key="1">
    <citation type="submission" date="2015-12" db="EMBL/GenBank/DDBJ databases">
        <title>The genome of Folsomia candida.</title>
        <authorList>
            <person name="Faddeeva A."/>
            <person name="Derks M.F."/>
            <person name="Anvar Y."/>
            <person name="Smit S."/>
            <person name="Van Straalen N."/>
            <person name="Roelofs D."/>
        </authorList>
    </citation>
    <scope>NUCLEOTIDE SEQUENCE [LARGE SCALE GENOMIC DNA]</scope>
    <source>
        <strain evidence="4 5">VU population</strain>
        <tissue evidence="4">Whole body</tissue>
    </source>
</reference>
<dbReference type="Pfam" id="PF04049">
    <property type="entry name" value="ANAPC8"/>
    <property type="match status" value="1"/>
</dbReference>
<feature type="domain" description="Cdc23" evidence="3">
    <location>
        <begin position="40"/>
        <end position="90"/>
    </location>
</feature>
<protein>
    <submittedName>
        <fullName evidence="4">Cell division cycle protein 23</fullName>
    </submittedName>
</protein>
<dbReference type="Gene3D" id="1.25.40.10">
    <property type="entry name" value="Tetratricopeptide repeat domain"/>
    <property type="match status" value="1"/>
</dbReference>
<dbReference type="GO" id="GO:0031145">
    <property type="term" value="P:anaphase-promoting complex-dependent catabolic process"/>
    <property type="evidence" value="ECO:0007669"/>
    <property type="project" value="TreeGrafter"/>
</dbReference>
<dbReference type="OrthoDB" id="10262026at2759"/>
<dbReference type="GO" id="GO:0016567">
    <property type="term" value="P:protein ubiquitination"/>
    <property type="evidence" value="ECO:0007669"/>
    <property type="project" value="TreeGrafter"/>
</dbReference>
<dbReference type="EMBL" id="LNIX01000001">
    <property type="protein sequence ID" value="OXA64313.1"/>
    <property type="molecule type" value="Genomic_DNA"/>
</dbReference>
<evidence type="ECO:0000313" key="5">
    <source>
        <dbReference type="Proteomes" id="UP000198287"/>
    </source>
</evidence>
<dbReference type="SUPFAM" id="SSF48452">
    <property type="entry name" value="TPR-like"/>
    <property type="match status" value="1"/>
</dbReference>
<name>A0A226F3F8_FOLCA</name>
<keyword evidence="1" id="KW-0677">Repeat</keyword>
<dbReference type="GO" id="GO:0051301">
    <property type="term" value="P:cell division"/>
    <property type="evidence" value="ECO:0007669"/>
    <property type="project" value="UniProtKB-KW"/>
</dbReference>